<organism evidence="3 4">
    <name type="scientific">Sungouiella intermedia</name>
    <dbReference type="NCBI Taxonomy" id="45354"/>
    <lineage>
        <taxon>Eukaryota</taxon>
        <taxon>Fungi</taxon>
        <taxon>Dikarya</taxon>
        <taxon>Ascomycota</taxon>
        <taxon>Saccharomycotina</taxon>
        <taxon>Pichiomycetes</taxon>
        <taxon>Metschnikowiaceae</taxon>
        <taxon>Sungouiella</taxon>
    </lineage>
</organism>
<proteinExistence type="predicted"/>
<dbReference type="Gene3D" id="1.20.1270.60">
    <property type="entry name" value="Arfaptin homology (AH) domain/BAR domain"/>
    <property type="match status" value="1"/>
</dbReference>
<evidence type="ECO:0000259" key="2">
    <source>
        <dbReference type="PROSITE" id="PS51072"/>
    </source>
</evidence>
<evidence type="ECO:0000313" key="3">
    <source>
        <dbReference type="EMBL" id="SGZ52657.1"/>
    </source>
</evidence>
<dbReference type="InterPro" id="IPR018808">
    <property type="entry name" value="Muniscin_C"/>
</dbReference>
<dbReference type="InterPro" id="IPR027267">
    <property type="entry name" value="AH/BAR_dom_sf"/>
</dbReference>
<name>A0A1L0BMQ5_9ASCO</name>
<dbReference type="InterPro" id="IPR028565">
    <property type="entry name" value="MHD"/>
</dbReference>
<feature type="compositionally biased region" description="Pro residues" evidence="1">
    <location>
        <begin position="222"/>
        <end position="232"/>
    </location>
</feature>
<feature type="compositionally biased region" description="Polar residues" evidence="1">
    <location>
        <begin position="287"/>
        <end position="312"/>
    </location>
</feature>
<dbReference type="PROSITE" id="PS51072">
    <property type="entry name" value="MHD"/>
    <property type="match status" value="1"/>
</dbReference>
<evidence type="ECO:0000313" key="4">
    <source>
        <dbReference type="Proteomes" id="UP000182259"/>
    </source>
</evidence>
<feature type="compositionally biased region" description="Polar residues" evidence="1">
    <location>
        <begin position="496"/>
        <end position="507"/>
    </location>
</feature>
<evidence type="ECO:0000256" key="1">
    <source>
        <dbReference type="SAM" id="MobiDB-lite"/>
    </source>
</evidence>
<dbReference type="EMBL" id="LT635765">
    <property type="protein sequence ID" value="SGZ52657.1"/>
    <property type="molecule type" value="Genomic_DNA"/>
</dbReference>
<feature type="domain" description="MHD" evidence="2">
    <location>
        <begin position="631"/>
        <end position="866"/>
    </location>
</feature>
<accession>A0A1L0BMQ5</accession>
<dbReference type="Pfam" id="PF10291">
    <property type="entry name" value="muHD"/>
    <property type="match status" value="1"/>
</dbReference>
<feature type="compositionally biased region" description="Polar residues" evidence="1">
    <location>
        <begin position="381"/>
        <end position="394"/>
    </location>
</feature>
<feature type="region of interest" description="Disordered" evidence="1">
    <location>
        <begin position="221"/>
        <end position="325"/>
    </location>
</feature>
<feature type="compositionally biased region" description="Basic and acidic residues" evidence="1">
    <location>
        <begin position="460"/>
        <end position="478"/>
    </location>
</feature>
<dbReference type="AlphaFoldDB" id="A0A1L0BMQ5"/>
<feature type="region of interest" description="Disordered" evidence="1">
    <location>
        <begin position="456"/>
        <end position="519"/>
    </location>
</feature>
<sequence length="866" mass="93698">MAESDFPTTILTSKEPEDVANFLPHSLHLSSALIEKNLVAWFSNYSNMLIRYNQDLNLLVSKGRDFFEGTGGEFGSVDKIWNCVASNVMSQMAVNDLLIKAIRNDILTPFNAAFKTDFKYPELIVNSNELLEMQHHLGDSNGAYNWNVKAPAILSNFENYKRYEKDMLFAGFLSYLNAYNSKTSNVLSKNENAVNYILREFSVDSEMEKYTNYMILAKPPAATLPPPPPPPAADKHSRHASSRASVVSTPSVLSGEKKKSKLRSKMGSILGRKKKNSPLKHSDTIPENHSLASAPSRQPSRQGTSVSTSEPVTSGPGASASQNAYEPSRGLGIVNTTGVAAGVGAAAGIGAALAAGLASNPDQKSHDRRFSGFQGLDTKPLQPSQPDISSSSNGAGKEKDLPNPLVAQPDTKESPEIVQSNIGRSAEEDANLVKYTSSDEDSDVPTDRDGNAITLLQAHNLDHPPKLDKLDTDSDFRSRNTSSGKYSFEYGDEENSMSAMTPKSTAAPQFGLSAPSATQPEVSLPISNEIANAQATSPEPIVTPSANSSRPAPPPPPSRKVHNIVSDSHAPTSQRDVSSHTQPNLSSARELFVQPHYTGGRASLISQTTGNSLFKQNDYFKHFGSTDGFVADGLNTSVAEIVNANFQSGKLTKAVVLGEIAFNYNSSEPLDSYDVFIPTKFTKFLLNDKLLQQTGEGLYKLDIPQIQSKTLGGVKYMKDLNQQDLPLLIKQVWRFEPHQASLIIKLSLNPSYNKSVEFENVAISATLDSSVTSTSASSKPEGTFNKDSNRISWKYTKPLVLSPQAPELKLIARILTDGEAKEAASGVQVKFSISSPPVPFTEILDSQGAAVPSVRSLSTGNYSSHM</sequence>
<protein>
    <submittedName>
        <fullName evidence="3">CIC11C00000001513</fullName>
    </submittedName>
</protein>
<feature type="compositionally biased region" description="Polar residues" evidence="1">
    <location>
        <begin position="565"/>
        <end position="585"/>
    </location>
</feature>
<reference evidence="3 4" key="1">
    <citation type="submission" date="2016-10" db="EMBL/GenBank/DDBJ databases">
        <authorList>
            <person name="de Groot N.N."/>
        </authorList>
    </citation>
    <scope>NUCLEOTIDE SEQUENCE [LARGE SCALE GENOMIC DNA]</scope>
    <source>
        <strain evidence="3 4">PYCC 4715</strain>
    </source>
</reference>
<feature type="region of interest" description="Disordered" evidence="1">
    <location>
        <begin position="359"/>
        <end position="430"/>
    </location>
</feature>
<gene>
    <name evidence="3" type="ORF">SAMEA4029009_CIC11G00000001513</name>
</gene>
<dbReference type="Proteomes" id="UP000182259">
    <property type="component" value="Chromosome II"/>
</dbReference>
<feature type="region of interest" description="Disordered" evidence="1">
    <location>
        <begin position="534"/>
        <end position="585"/>
    </location>
</feature>